<comment type="caution">
    <text evidence="5">The sequence shown here is derived from an EMBL/GenBank/DDBJ whole genome shotgun (WGS) entry which is preliminary data.</text>
</comment>
<name>A0A1G2UQZ8_9BACT</name>
<evidence type="ECO:0000313" key="5">
    <source>
        <dbReference type="EMBL" id="OHB11829.1"/>
    </source>
</evidence>
<sequence>MAVSKIYSAQATLLSAQIIDIEVDLSRGFHSFSVVGLADKSVDESKDRVSAAIKNSGWKSPKNKNQKIIVSLAPADIKKEGPIFDLPIALGYLLASEEIDAETENRIFLGELSLDGDLRPIKGALPITQKAKKEGFKEIFLPLENAEEASNISGIKVYGAKTLLDVVRHINTKRMDLEKCMDEKKVFIAHVEIPIFKSKKKKAKGREVEIDFADIKGQESAKRGLEIAASGGHNVIMYGPPGTGKTMLARAFTHLLPELSFDEKLEVTSIYSIGGMLASGLIEHPPFRSPHHTASYVSLVGGGANLKPGEVTLAHKGVLFLDEFAEFDKRVLESLRQPLEDREITISRAKGSVKYPAHFILIATMNPCPCGNYGVKGKECICSAQNIERYRRKLSGPIVDRIDIWVEVSKVEHERLTDSRDLHEKTEKIKPRVGKARKMQEKRYKGLKIKTNAQLGPKDLVKYLKLSPVVKDILNASAKQLDLSARSYHRIIKLARTIADMESEPEISEKHILEALQYRPKRYQSF</sequence>
<dbReference type="NCBIfam" id="TIGR00368">
    <property type="entry name" value="YifB family Mg chelatase-like AAA ATPase"/>
    <property type="match status" value="1"/>
</dbReference>
<dbReference type="SMART" id="SM00382">
    <property type="entry name" value="AAA"/>
    <property type="match status" value="1"/>
</dbReference>
<dbReference type="SUPFAM" id="SSF54211">
    <property type="entry name" value="Ribosomal protein S5 domain 2-like"/>
    <property type="match status" value="1"/>
</dbReference>
<dbReference type="GO" id="GO:0003677">
    <property type="term" value="F:DNA binding"/>
    <property type="evidence" value="ECO:0007669"/>
    <property type="project" value="InterPro"/>
</dbReference>
<dbReference type="GO" id="GO:0005524">
    <property type="term" value="F:ATP binding"/>
    <property type="evidence" value="ECO:0007669"/>
    <property type="project" value="UniProtKB-KW"/>
</dbReference>
<dbReference type="EMBL" id="MHWT01000027">
    <property type="protein sequence ID" value="OHB11829.1"/>
    <property type="molecule type" value="Genomic_DNA"/>
</dbReference>
<feature type="domain" description="AAA+ ATPase" evidence="4">
    <location>
        <begin position="231"/>
        <end position="412"/>
    </location>
</feature>
<dbReference type="InterPro" id="IPR014721">
    <property type="entry name" value="Ribsml_uS5_D2-typ_fold_subgr"/>
</dbReference>
<dbReference type="InterPro" id="IPR003593">
    <property type="entry name" value="AAA+_ATPase"/>
</dbReference>
<comment type="similarity">
    <text evidence="1">Belongs to the Mg-chelatase subunits D/I family. ComM subfamily.</text>
</comment>
<proteinExistence type="inferred from homology"/>
<dbReference type="PANTHER" id="PTHR32039">
    <property type="entry name" value="MAGNESIUM-CHELATASE SUBUNIT CHLI"/>
    <property type="match status" value="1"/>
</dbReference>
<organism evidence="5 6">
    <name type="scientific">Candidatus Zambryskibacteria bacterium RIFCSPLOWO2_12_FULL_39_23</name>
    <dbReference type="NCBI Taxonomy" id="1802776"/>
    <lineage>
        <taxon>Bacteria</taxon>
        <taxon>Candidatus Zambryskiibacteriota</taxon>
    </lineage>
</organism>
<dbReference type="InterPro" id="IPR000523">
    <property type="entry name" value="Mg_chelatse_chII-like_cat_dom"/>
</dbReference>
<dbReference type="Gene3D" id="3.40.50.300">
    <property type="entry name" value="P-loop containing nucleotide triphosphate hydrolases"/>
    <property type="match status" value="1"/>
</dbReference>
<dbReference type="InterPro" id="IPR004482">
    <property type="entry name" value="Mg_chelat-rel"/>
</dbReference>
<dbReference type="Pfam" id="PF13541">
    <property type="entry name" value="ChlI"/>
    <property type="match status" value="1"/>
</dbReference>
<dbReference type="Pfam" id="PF13335">
    <property type="entry name" value="Mg_chelatase_C"/>
    <property type="match status" value="1"/>
</dbReference>
<evidence type="ECO:0000256" key="1">
    <source>
        <dbReference type="ARBA" id="ARBA00006354"/>
    </source>
</evidence>
<dbReference type="Gene3D" id="3.30.230.10">
    <property type="match status" value="1"/>
</dbReference>
<reference evidence="5 6" key="1">
    <citation type="journal article" date="2016" name="Nat. Commun.">
        <title>Thousands of microbial genomes shed light on interconnected biogeochemical processes in an aquifer system.</title>
        <authorList>
            <person name="Anantharaman K."/>
            <person name="Brown C.T."/>
            <person name="Hug L.A."/>
            <person name="Sharon I."/>
            <person name="Castelle C.J."/>
            <person name="Probst A.J."/>
            <person name="Thomas B.C."/>
            <person name="Singh A."/>
            <person name="Wilkins M.J."/>
            <person name="Karaoz U."/>
            <person name="Brodie E.L."/>
            <person name="Williams K.H."/>
            <person name="Hubbard S.S."/>
            <person name="Banfield J.F."/>
        </authorList>
    </citation>
    <scope>NUCLEOTIDE SEQUENCE [LARGE SCALE GENOMIC DNA]</scope>
</reference>
<accession>A0A1G2UQZ8</accession>
<dbReference type="AlphaFoldDB" id="A0A1G2UQZ8"/>
<dbReference type="Pfam" id="PF01078">
    <property type="entry name" value="Mg_chelatase"/>
    <property type="match status" value="1"/>
</dbReference>
<dbReference type="InterPro" id="IPR020568">
    <property type="entry name" value="Ribosomal_Su5_D2-typ_SF"/>
</dbReference>
<dbReference type="InterPro" id="IPR045006">
    <property type="entry name" value="CHLI-like"/>
</dbReference>
<keyword evidence="2" id="KW-0547">Nucleotide-binding</keyword>
<dbReference type="InterPro" id="IPR025158">
    <property type="entry name" value="Mg_chelat-rel_C"/>
</dbReference>
<gene>
    <name evidence="5" type="ORF">A3G99_03285</name>
</gene>
<keyword evidence="3" id="KW-0067">ATP-binding</keyword>
<dbReference type="PANTHER" id="PTHR32039:SF7">
    <property type="entry name" value="COMPETENCE PROTEIN COMM"/>
    <property type="match status" value="1"/>
</dbReference>
<evidence type="ECO:0000259" key="4">
    <source>
        <dbReference type="SMART" id="SM00382"/>
    </source>
</evidence>
<dbReference type="PRINTS" id="PR01657">
    <property type="entry name" value="MCMFAMILY"/>
</dbReference>
<evidence type="ECO:0000256" key="3">
    <source>
        <dbReference type="ARBA" id="ARBA00022840"/>
    </source>
</evidence>
<dbReference type="Proteomes" id="UP000176558">
    <property type="component" value="Unassembled WGS sequence"/>
</dbReference>
<evidence type="ECO:0000313" key="6">
    <source>
        <dbReference type="Proteomes" id="UP000176558"/>
    </source>
</evidence>
<dbReference type="InterPro" id="IPR001208">
    <property type="entry name" value="MCM_dom"/>
</dbReference>
<evidence type="ECO:0000256" key="2">
    <source>
        <dbReference type="ARBA" id="ARBA00022741"/>
    </source>
</evidence>
<protein>
    <recommendedName>
        <fullName evidence="4">AAA+ ATPase domain-containing protein</fullName>
    </recommendedName>
</protein>
<dbReference type="InterPro" id="IPR027417">
    <property type="entry name" value="P-loop_NTPase"/>
</dbReference>
<dbReference type="SUPFAM" id="SSF52540">
    <property type="entry name" value="P-loop containing nucleoside triphosphate hydrolases"/>
    <property type="match status" value="1"/>
</dbReference>